<feature type="region of interest" description="Disordered" evidence="5">
    <location>
        <begin position="674"/>
        <end position="702"/>
    </location>
</feature>
<dbReference type="Pfam" id="PF00536">
    <property type="entry name" value="SAM_1"/>
    <property type="match status" value="2"/>
</dbReference>
<dbReference type="AlphaFoldDB" id="A0A2J7RRY9"/>
<sequence length="702" mass="77930">MSQTLMKKKIQPSSAVARLGQVQTRPHITGAAQHLISPVHPLLRRRGQKTLTPLHTNPAYILKQPQVNADVEERLRRLEADKDSLQLQVAVLTEQIEVQTDKISDLEKLLDEKKSQLTNTEDVLQREMLSRSSLETQKLELLSAMSELKLQQAALERDNLELRDRLGEERRRNKPPVIPRSTLLATSTPVSSQQASQLLGGVSPSPSPVSSLSEGSPRRLGNHPNSMEDFKDIPAPRTPPANYRRKVEHYGSLPRQRVTTNGMAVSPMDGISPVANAAGMRKGVAFAETERVVIEDVVASPSTDVVTEEEVDETTGSLGLSPQPSPSFQVGKNKGIKKIFGRMKRSGSGNLDDLPGEGEFSRGGIRATAGPRLGWTNQPVIKPRPDRPFAEWDSEAICGWMQELGLDCYANDAKRWVKTGTHLLQASNHELEKELGIKHPIHRKKLHLALLSQQGTVATLDPHLIPAGELDTAWVLRWLDDVGLPQYKETFLAARVDGRLLHRLTMDELAVLHVTSHLHVASLRRGIQVLRNNKFEPNCLKRRSLPDDPQQPTAQDVALWTNHRVMEWLRIVDLAEYAPNLRGSGVHGGLMVHEPRFTAELLASLLSIPPSKTLLRRHLNTHFKELLGRECIQEKREAEATLGYVPLSATTKVKVTKKSQFTLKRKKSKSELDFGDLVCPLDPNKSDDSDGATGSKGRGCLS</sequence>
<feature type="domain" description="SAM" evidence="6">
    <location>
        <begin position="475"/>
        <end position="533"/>
    </location>
</feature>
<dbReference type="InterPro" id="IPR037617">
    <property type="entry name" value="LIPB1/2_SAM_1"/>
</dbReference>
<dbReference type="Pfam" id="PF07647">
    <property type="entry name" value="SAM_2"/>
    <property type="match status" value="1"/>
</dbReference>
<accession>A0A2J7RRY9</accession>
<evidence type="ECO:0000256" key="1">
    <source>
        <dbReference type="ARBA" id="ARBA00007547"/>
    </source>
</evidence>
<dbReference type="GO" id="GO:0048786">
    <property type="term" value="C:presynaptic active zone"/>
    <property type="evidence" value="ECO:0007669"/>
    <property type="project" value="TreeGrafter"/>
</dbReference>
<dbReference type="PANTHER" id="PTHR12587">
    <property type="entry name" value="LAR INTERACTING PROTEIN LIP -RELATED PROTEIN"/>
    <property type="match status" value="1"/>
</dbReference>
<feature type="region of interest" description="Disordered" evidence="5">
    <location>
        <begin position="313"/>
        <end position="332"/>
    </location>
</feature>
<comment type="similarity">
    <text evidence="1">Belongs to the liprin family. Liprin-beta subfamily.</text>
</comment>
<keyword evidence="3" id="KW-0677">Repeat</keyword>
<gene>
    <name evidence="7" type="ORF">B7P43_G03207</name>
</gene>
<feature type="region of interest" description="Disordered" evidence="5">
    <location>
        <begin position="166"/>
        <end position="243"/>
    </location>
</feature>
<keyword evidence="2" id="KW-0597">Phosphoprotein</keyword>
<feature type="region of interest" description="Disordered" evidence="5">
    <location>
        <begin position="347"/>
        <end position="381"/>
    </location>
</feature>
<evidence type="ECO:0000259" key="6">
    <source>
        <dbReference type="PROSITE" id="PS50105"/>
    </source>
</evidence>
<evidence type="ECO:0000256" key="3">
    <source>
        <dbReference type="ARBA" id="ARBA00022737"/>
    </source>
</evidence>
<dbReference type="InterPro" id="IPR001660">
    <property type="entry name" value="SAM"/>
</dbReference>
<dbReference type="SUPFAM" id="SSF47769">
    <property type="entry name" value="SAM/Pointed domain"/>
    <property type="match status" value="3"/>
</dbReference>
<dbReference type="EMBL" id="NEVH01000597">
    <property type="protein sequence ID" value="PNF43596.1"/>
    <property type="molecule type" value="Genomic_DNA"/>
</dbReference>
<dbReference type="Pfam" id="PF26022">
    <property type="entry name" value="CC_Liprin_beta"/>
    <property type="match status" value="1"/>
</dbReference>
<evidence type="ECO:0000256" key="5">
    <source>
        <dbReference type="SAM" id="MobiDB-lite"/>
    </source>
</evidence>
<dbReference type="CDD" id="cd09563">
    <property type="entry name" value="SAM_liprin-beta1_2_repeat1"/>
    <property type="match status" value="1"/>
</dbReference>
<dbReference type="CDD" id="cd09569">
    <property type="entry name" value="SAM_liprin-beta1_2_repeat3"/>
    <property type="match status" value="1"/>
</dbReference>
<dbReference type="InterPro" id="IPR029515">
    <property type="entry name" value="Liprin"/>
</dbReference>
<keyword evidence="8" id="KW-1185">Reference proteome</keyword>
<reference evidence="7 8" key="1">
    <citation type="submission" date="2017-12" db="EMBL/GenBank/DDBJ databases">
        <title>Hemimetabolous genomes reveal molecular basis of termite eusociality.</title>
        <authorList>
            <person name="Harrison M.C."/>
            <person name="Jongepier E."/>
            <person name="Robertson H.M."/>
            <person name="Arning N."/>
            <person name="Bitard-Feildel T."/>
            <person name="Chao H."/>
            <person name="Childers C.P."/>
            <person name="Dinh H."/>
            <person name="Doddapaneni H."/>
            <person name="Dugan S."/>
            <person name="Gowin J."/>
            <person name="Greiner C."/>
            <person name="Han Y."/>
            <person name="Hu H."/>
            <person name="Hughes D.S.T."/>
            <person name="Huylmans A.-K."/>
            <person name="Kemena C."/>
            <person name="Kremer L.P.M."/>
            <person name="Lee S.L."/>
            <person name="Lopez-Ezquerra A."/>
            <person name="Mallet L."/>
            <person name="Monroy-Kuhn J.M."/>
            <person name="Moser A."/>
            <person name="Murali S.C."/>
            <person name="Muzny D.M."/>
            <person name="Otani S."/>
            <person name="Piulachs M.-D."/>
            <person name="Poelchau M."/>
            <person name="Qu J."/>
            <person name="Schaub F."/>
            <person name="Wada-Katsumata A."/>
            <person name="Worley K.C."/>
            <person name="Xie Q."/>
            <person name="Ylla G."/>
            <person name="Poulsen M."/>
            <person name="Gibbs R.A."/>
            <person name="Schal C."/>
            <person name="Richards S."/>
            <person name="Belles X."/>
            <person name="Korb J."/>
            <person name="Bornberg-Bauer E."/>
        </authorList>
    </citation>
    <scope>NUCLEOTIDE SEQUENCE [LARGE SCALE GENOMIC DNA]</scope>
    <source>
        <tissue evidence="7">Whole body</tissue>
    </source>
</reference>
<dbReference type="Proteomes" id="UP000235965">
    <property type="component" value="Unassembled WGS sequence"/>
</dbReference>
<dbReference type="PROSITE" id="PS50105">
    <property type="entry name" value="SAM_DOMAIN"/>
    <property type="match status" value="2"/>
</dbReference>
<dbReference type="InterPro" id="IPR058914">
    <property type="entry name" value="LIPB1/2_CC"/>
</dbReference>
<feature type="compositionally biased region" description="Polar residues" evidence="5">
    <location>
        <begin position="183"/>
        <end position="197"/>
    </location>
</feature>
<dbReference type="SMART" id="SM00454">
    <property type="entry name" value="SAM"/>
    <property type="match status" value="3"/>
</dbReference>
<proteinExistence type="inferred from homology"/>
<feature type="domain" description="SAM" evidence="6">
    <location>
        <begin position="392"/>
        <end position="446"/>
    </location>
</feature>
<dbReference type="FunFam" id="1.10.150.50:FF:000007">
    <property type="entry name" value="Liprin-beta-1 isoform 1"/>
    <property type="match status" value="1"/>
</dbReference>
<dbReference type="InterPro" id="IPR037619">
    <property type="entry name" value="LIPB1/2_SAM_3rd"/>
</dbReference>
<dbReference type="OrthoDB" id="6516566at2759"/>
<comment type="caution">
    <text evidence="7">The sequence shown here is derived from an EMBL/GenBank/DDBJ whole genome shotgun (WGS) entry which is preliminary data.</text>
</comment>
<feature type="compositionally biased region" description="Low complexity" evidence="5">
    <location>
        <begin position="198"/>
        <end position="215"/>
    </location>
</feature>
<evidence type="ECO:0000313" key="7">
    <source>
        <dbReference type="EMBL" id="PNF43596.1"/>
    </source>
</evidence>
<dbReference type="GO" id="GO:0007528">
    <property type="term" value="P:neuromuscular junction development"/>
    <property type="evidence" value="ECO:0007669"/>
    <property type="project" value="TreeGrafter"/>
</dbReference>
<evidence type="ECO:0000313" key="8">
    <source>
        <dbReference type="Proteomes" id="UP000235965"/>
    </source>
</evidence>
<organism evidence="7 8">
    <name type="scientific">Cryptotermes secundus</name>
    <dbReference type="NCBI Taxonomy" id="105785"/>
    <lineage>
        <taxon>Eukaryota</taxon>
        <taxon>Metazoa</taxon>
        <taxon>Ecdysozoa</taxon>
        <taxon>Arthropoda</taxon>
        <taxon>Hexapoda</taxon>
        <taxon>Insecta</taxon>
        <taxon>Pterygota</taxon>
        <taxon>Neoptera</taxon>
        <taxon>Polyneoptera</taxon>
        <taxon>Dictyoptera</taxon>
        <taxon>Blattodea</taxon>
        <taxon>Blattoidea</taxon>
        <taxon>Termitoidae</taxon>
        <taxon>Kalotermitidae</taxon>
        <taxon>Cryptotermitinae</taxon>
        <taxon>Cryptotermes</taxon>
    </lineage>
</organism>
<dbReference type="GO" id="GO:0005829">
    <property type="term" value="C:cytosol"/>
    <property type="evidence" value="ECO:0007669"/>
    <property type="project" value="UniProtKB-ARBA"/>
</dbReference>
<protein>
    <recommendedName>
        <fullName evidence="6">SAM domain-containing protein</fullName>
    </recommendedName>
</protein>
<dbReference type="Gene3D" id="1.10.150.50">
    <property type="entry name" value="Transcription Factor, Ets-1"/>
    <property type="match status" value="3"/>
</dbReference>
<dbReference type="InterPro" id="IPR037618">
    <property type="entry name" value="LIPB1/2_SAM_2nd"/>
</dbReference>
<evidence type="ECO:0000256" key="2">
    <source>
        <dbReference type="ARBA" id="ARBA00022553"/>
    </source>
</evidence>
<dbReference type="CDD" id="cd09566">
    <property type="entry name" value="SAM_liprin-beta1_2_repeat2"/>
    <property type="match status" value="1"/>
</dbReference>
<dbReference type="InterPro" id="IPR013761">
    <property type="entry name" value="SAM/pointed_sf"/>
</dbReference>
<keyword evidence="4" id="KW-0175">Coiled coil</keyword>
<dbReference type="PANTHER" id="PTHR12587:SF14">
    <property type="entry name" value="AT31531P"/>
    <property type="match status" value="1"/>
</dbReference>
<name>A0A2J7RRY9_9NEOP</name>
<dbReference type="FunFam" id="1.10.150.50:FF:000005">
    <property type="entry name" value="Liprin-beta-1 isoform 1"/>
    <property type="match status" value="1"/>
</dbReference>
<evidence type="ECO:0000256" key="4">
    <source>
        <dbReference type="ARBA" id="ARBA00023054"/>
    </source>
</evidence>